<dbReference type="STRING" id="38301.NX84_01855"/>
<dbReference type="OrthoDB" id="4534407at2"/>
<dbReference type="InterPro" id="IPR025736">
    <property type="entry name" value="PucR_C-HTH_dom"/>
</dbReference>
<gene>
    <name evidence="2" type="ORF">I6G51_02475</name>
    <name evidence="3" type="ORF">NCTC10288_02415</name>
</gene>
<dbReference type="InterPro" id="IPR051448">
    <property type="entry name" value="CdaR-like_regulators"/>
</dbReference>
<reference evidence="3 4" key="1">
    <citation type="submission" date="2018-06" db="EMBL/GenBank/DDBJ databases">
        <authorList>
            <consortium name="Pathogen Informatics"/>
            <person name="Doyle S."/>
        </authorList>
    </citation>
    <scope>NUCLEOTIDE SEQUENCE [LARGE SCALE GENOMIC DNA]</scope>
    <source>
        <strain evidence="3 4">NCTC10288</strain>
    </source>
</reference>
<dbReference type="RefSeq" id="WP_039673138.1">
    <property type="nucleotide sequence ID" value="NZ_CP065689.1"/>
</dbReference>
<dbReference type="EMBL" id="LS483460">
    <property type="protein sequence ID" value="SQI01085.1"/>
    <property type="molecule type" value="Genomic_DNA"/>
</dbReference>
<dbReference type="Proteomes" id="UP000594905">
    <property type="component" value="Chromosome"/>
</dbReference>
<protein>
    <submittedName>
        <fullName evidence="2">Helix-turn-helix domain-containing protein</fullName>
    </submittedName>
    <submittedName>
        <fullName evidence="3">Nif-specific regulatory protein</fullName>
    </submittedName>
</protein>
<dbReference type="Pfam" id="PF13556">
    <property type="entry name" value="HTH_30"/>
    <property type="match status" value="1"/>
</dbReference>
<dbReference type="EMBL" id="CP065689">
    <property type="protein sequence ID" value="QPS60098.1"/>
    <property type="molecule type" value="Genomic_DNA"/>
</dbReference>
<dbReference type="AlphaFoldDB" id="A0A2X4UF96"/>
<evidence type="ECO:0000259" key="1">
    <source>
        <dbReference type="Pfam" id="PF13556"/>
    </source>
</evidence>
<organism evidence="3 4">
    <name type="scientific">Corynebacterium minutissimum</name>
    <dbReference type="NCBI Taxonomy" id="38301"/>
    <lineage>
        <taxon>Bacteria</taxon>
        <taxon>Bacillati</taxon>
        <taxon>Actinomycetota</taxon>
        <taxon>Actinomycetes</taxon>
        <taxon>Mycobacteriales</taxon>
        <taxon>Corynebacteriaceae</taxon>
        <taxon>Corynebacterium</taxon>
    </lineage>
</organism>
<sequence>MSKVTPPQLTSIQDIVDECAQILQRSVEVTTPAIAVIAASAQIGAIDKNRAASILNRTPPREPIPWMLSFGIQEAVLPVRLPANPRYDMLPRVVIPLRHEDRLVGYLWIIDEPALGDASLVRVGSLTAPLARLIDERDAPLAARAQQLGELAREVLTGDPVALAGARERDLLPNDGELTVHRVLVEGDQRAVAVELARPLARRPFLVADSHDSLVLVECRRDDKDTEALMEELKSAALVTGAEVVARGSAPTGPQARLMADVAKLCGQDSLRWEEAGAWRLLRGWELTPATVVEMSPDAAVLLDDPRNSYWHTLLTYFEHSRNVSATAAALYIHRATLHYRLDRVREILGPGVLDDGWRCAALYVALKLHAALQGKNREAPFCP</sequence>
<dbReference type="KEGG" id="cmin:NCTC10288_02415"/>
<dbReference type="InterPro" id="IPR042070">
    <property type="entry name" value="PucR_C-HTH_sf"/>
</dbReference>
<dbReference type="Gene3D" id="1.10.10.2840">
    <property type="entry name" value="PucR C-terminal helix-turn-helix domain"/>
    <property type="match status" value="1"/>
</dbReference>
<evidence type="ECO:0000313" key="5">
    <source>
        <dbReference type="Proteomes" id="UP000594905"/>
    </source>
</evidence>
<accession>A0A2X4UF96</accession>
<feature type="domain" description="PucR C-terminal helix-turn-helix" evidence="1">
    <location>
        <begin position="311"/>
        <end position="369"/>
    </location>
</feature>
<proteinExistence type="predicted"/>
<evidence type="ECO:0000313" key="2">
    <source>
        <dbReference type="EMBL" id="QPS60098.1"/>
    </source>
</evidence>
<evidence type="ECO:0000313" key="4">
    <source>
        <dbReference type="Proteomes" id="UP000249264"/>
    </source>
</evidence>
<dbReference type="GeneID" id="70784273"/>
<reference evidence="2 5" key="2">
    <citation type="submission" date="2020-12" db="EMBL/GenBank/DDBJ databases">
        <title>FDA dAtabase for Regulatory Grade micrObial Sequences (FDA-ARGOS): Supporting development and validation of Infectious Disease Dx tests.</title>
        <authorList>
            <person name="Sproer C."/>
            <person name="Gronow S."/>
            <person name="Severitt S."/>
            <person name="Schroder I."/>
            <person name="Tallon L."/>
            <person name="Sadzewicz L."/>
            <person name="Zhao X."/>
            <person name="Boylan J."/>
            <person name="Ott S."/>
            <person name="Bowen H."/>
            <person name="Vavikolanu K."/>
            <person name="Mehta A."/>
            <person name="Aluvathingal J."/>
            <person name="Nadendla S."/>
            <person name="Lowell S."/>
            <person name="Myers T."/>
            <person name="Yan Y."/>
            <person name="Sichtig H."/>
        </authorList>
    </citation>
    <scope>NUCLEOTIDE SEQUENCE [LARGE SCALE GENOMIC DNA]</scope>
    <source>
        <strain evidence="2 5">FDAARGOS_894</strain>
    </source>
</reference>
<keyword evidence="5" id="KW-1185">Reference proteome</keyword>
<dbReference type="PANTHER" id="PTHR33744">
    <property type="entry name" value="CARBOHYDRATE DIACID REGULATOR"/>
    <property type="match status" value="1"/>
</dbReference>
<evidence type="ECO:0000313" key="3">
    <source>
        <dbReference type="EMBL" id="SQI01085.1"/>
    </source>
</evidence>
<dbReference type="Proteomes" id="UP000249264">
    <property type="component" value="Chromosome 1"/>
</dbReference>
<name>A0A2X4UF96_9CORY</name>